<dbReference type="OrthoDB" id="8197882at2759"/>
<feature type="compositionally biased region" description="Acidic residues" evidence="2">
    <location>
        <begin position="630"/>
        <end position="644"/>
    </location>
</feature>
<dbReference type="KEGG" id="phu:Phum_PHUM131810"/>
<evidence type="ECO:0000313" key="6">
    <source>
        <dbReference type="Proteomes" id="UP000009046"/>
    </source>
</evidence>
<feature type="compositionally biased region" description="Basic and acidic residues" evidence="2">
    <location>
        <begin position="887"/>
        <end position="900"/>
    </location>
</feature>
<evidence type="ECO:0000256" key="2">
    <source>
        <dbReference type="SAM" id="MobiDB-lite"/>
    </source>
</evidence>
<sequence>MMKINKPLLTNEFLLSTVQFTSLNSIVFKNIEPSSRDWIGIFPRGWCNLQQYINFEWVSQSYPVENPNPDQNNKENGDLVKRIVHFCPKYLATVSKNSFYQFVYISKQIEVLGVSSYFRFDVQHSNCRSLELECLVPASKLRSTSVSDFGIFLGNNKPSSTSLDARTVQTSSIHSFQNLDLENNKNWAKPPISSLINPGDLKKTTIFQRKVTGNGDALDPYTSHSEPVFPMSFQMTNCKKCHHNVKRGGEFLRSQQMLQSKVGGLQVERMSEFASQKRILCHDMSDYKLKIVMERNKVLEERTQEMKKEMEKLQAESKKLKMSFYNANKEKSAYEKFVKDFIKSLEKDSIVRVVNGNTEILVKKVNYVGMEEHPRGKKTSKRERELKAVIGLQEITIRNLINSLQEKAKSVDDLNQTVKLAQAFSCTRNDGREYGSDAEDVDGLDEGSSNSDVASEYEFSLSKPQPPEESSSVDDTDTVLDDIRRTSELELKDIGINRSFGKSPSRDSKLELPSLSVHSFRSQNEGTSPKKPRLFDKMEDCWSLLENNNTPKTVHRKIIETSGKLENLDNSTESNQFGNQDKIEESIVPVEPDDNDDDDEVIGNDDDDDDDDRADKSMDNEKTINPEDLGNNEDYYDAYEDNGESPETKPEKSQEVAIFKNSYQEDKREKNNFLVTAIIPQDMKIKPFKNGDEWMTMNQDQVVAEKKPETVGKGKKFTCQLSIDFTPKTSQEKSSMMMATNDTLAIENKKGEHVGDSANRFDVIASDSKQGDNSVVTYKKNNKSLEIKITQTDSKDNSNNNKNFLQQKMILEFGKNEKSTGSNSAGKSPKFEFNLALTNLGVGKKTNVDSNSEKENLELNLPEERNNEALASSRTEWNDATDELPEEEKSYTDESPRYKVDIPPSEPGNDLDEKRSIFGSGGSDDYKDENDSNEPATELKTYEDSLRYEKNLEFLQRKTTKKIKGEDGDENGENENENVNDGDGDGDDNNNNDDGYDDDDVTKDKPSAILIQNGQTKLALIRYK</sequence>
<dbReference type="Gene3D" id="2.60.40.2840">
    <property type="match status" value="1"/>
</dbReference>
<feature type="compositionally biased region" description="Basic and acidic residues" evidence="2">
    <location>
        <begin position="940"/>
        <end position="956"/>
    </location>
</feature>
<evidence type="ECO:0000259" key="3">
    <source>
        <dbReference type="Pfam" id="PF17751"/>
    </source>
</evidence>
<feature type="domain" description="SKICH" evidence="3">
    <location>
        <begin position="29"/>
        <end position="120"/>
    </location>
</feature>
<dbReference type="HOGENOM" id="CLU_295490_0_0_1"/>
<dbReference type="InParanoid" id="E0VEF3"/>
<dbReference type="EnsemblMetazoa" id="PHUM131810-RA">
    <property type="protein sequence ID" value="PHUM131810-PA"/>
    <property type="gene ID" value="PHUM131810"/>
</dbReference>
<dbReference type="GeneID" id="8234173"/>
<dbReference type="eggNOG" id="ENOG502SBHT">
    <property type="taxonomic scope" value="Eukaryota"/>
</dbReference>
<name>E0VEF3_PEDHC</name>
<keyword evidence="6" id="KW-1185">Reference proteome</keyword>
<dbReference type="RefSeq" id="XP_002424497.1">
    <property type="nucleotide sequence ID" value="XM_002424452.1"/>
</dbReference>
<dbReference type="EMBL" id="AAZO01001527">
    <property type="status" value="NOT_ANNOTATED_CDS"/>
    <property type="molecule type" value="Genomic_DNA"/>
</dbReference>
<dbReference type="AlphaFoldDB" id="E0VEF3"/>
<dbReference type="STRING" id="121224.E0VEF3"/>
<feature type="region of interest" description="Disordered" evidence="2">
    <location>
        <begin position="429"/>
        <end position="479"/>
    </location>
</feature>
<dbReference type="Pfam" id="PF17751">
    <property type="entry name" value="SKICH"/>
    <property type="match status" value="1"/>
</dbReference>
<feature type="region of interest" description="Disordered" evidence="2">
    <location>
        <begin position="843"/>
        <end position="1008"/>
    </location>
</feature>
<proteinExistence type="predicted"/>
<feature type="compositionally biased region" description="Basic and acidic residues" evidence="2">
    <location>
        <begin position="613"/>
        <end position="625"/>
    </location>
</feature>
<accession>E0VEF3</accession>
<keyword evidence="1" id="KW-0175">Coiled coil</keyword>
<dbReference type="VEuPathDB" id="VectorBase:PHUM131810"/>
<dbReference type="EMBL" id="DS235090">
    <property type="protein sequence ID" value="EEB11759.1"/>
    <property type="molecule type" value="Genomic_DNA"/>
</dbReference>
<evidence type="ECO:0000313" key="5">
    <source>
        <dbReference type="EnsemblMetazoa" id="PHUM131810-PA"/>
    </source>
</evidence>
<feature type="region of interest" description="Disordered" evidence="2">
    <location>
        <begin position="565"/>
        <end position="655"/>
    </location>
</feature>
<protein>
    <recommendedName>
        <fullName evidence="3">SKICH domain-containing protein</fullName>
    </recommendedName>
</protein>
<dbReference type="Proteomes" id="UP000009046">
    <property type="component" value="Unassembled WGS sequence"/>
</dbReference>
<reference evidence="4" key="2">
    <citation type="submission" date="2007-04" db="EMBL/GenBank/DDBJ databases">
        <title>The genome of the human body louse.</title>
        <authorList>
            <consortium name="The Human Body Louse Genome Consortium"/>
            <person name="Kirkness E."/>
            <person name="Walenz B."/>
            <person name="Hass B."/>
            <person name="Bruggner R."/>
            <person name="Strausberg R."/>
        </authorList>
    </citation>
    <scope>NUCLEOTIDE SEQUENCE</scope>
    <source>
        <strain evidence="4">USDA</strain>
    </source>
</reference>
<gene>
    <name evidence="5" type="primary">8234173</name>
    <name evidence="4" type="ORF">Phum_PHUM131810</name>
</gene>
<reference evidence="5" key="3">
    <citation type="submission" date="2020-05" db="UniProtKB">
        <authorList>
            <consortium name="EnsemblMetazoa"/>
        </authorList>
    </citation>
    <scope>IDENTIFICATION</scope>
    <source>
        <strain evidence="5">USDA</strain>
    </source>
</reference>
<feature type="compositionally biased region" description="Acidic residues" evidence="2">
    <location>
        <begin position="967"/>
        <end position="1001"/>
    </location>
</feature>
<feature type="coiled-coil region" evidence="1">
    <location>
        <begin position="289"/>
        <end position="323"/>
    </location>
</feature>
<feature type="compositionally biased region" description="Acidic residues" evidence="2">
    <location>
        <begin position="436"/>
        <end position="445"/>
    </location>
</feature>
<organism>
    <name type="scientific">Pediculus humanus subsp. corporis</name>
    <name type="common">Body louse</name>
    <dbReference type="NCBI Taxonomy" id="121224"/>
    <lineage>
        <taxon>Eukaryota</taxon>
        <taxon>Metazoa</taxon>
        <taxon>Ecdysozoa</taxon>
        <taxon>Arthropoda</taxon>
        <taxon>Hexapoda</taxon>
        <taxon>Insecta</taxon>
        <taxon>Pterygota</taxon>
        <taxon>Neoptera</taxon>
        <taxon>Paraneoptera</taxon>
        <taxon>Psocodea</taxon>
        <taxon>Troctomorpha</taxon>
        <taxon>Phthiraptera</taxon>
        <taxon>Anoplura</taxon>
        <taxon>Pediculidae</taxon>
        <taxon>Pediculus</taxon>
    </lineage>
</organism>
<evidence type="ECO:0000256" key="1">
    <source>
        <dbReference type="SAM" id="Coils"/>
    </source>
</evidence>
<feature type="compositionally biased region" description="Acidic residues" evidence="2">
    <location>
        <begin position="591"/>
        <end position="612"/>
    </location>
</feature>
<dbReference type="InterPro" id="IPR041611">
    <property type="entry name" value="SKICH"/>
</dbReference>
<reference evidence="4" key="1">
    <citation type="submission" date="2007-04" db="EMBL/GenBank/DDBJ databases">
        <title>Annotation of Pediculus humanus corporis strain USDA.</title>
        <authorList>
            <person name="Kirkness E."/>
            <person name="Hannick L."/>
            <person name="Hass B."/>
            <person name="Bruggner R."/>
            <person name="Lawson D."/>
            <person name="Bidwell S."/>
            <person name="Joardar V."/>
            <person name="Caler E."/>
            <person name="Walenz B."/>
            <person name="Inman J."/>
            <person name="Schobel S."/>
            <person name="Galinsky K."/>
            <person name="Amedeo P."/>
            <person name="Strausberg R."/>
        </authorList>
    </citation>
    <scope>NUCLEOTIDE SEQUENCE</scope>
    <source>
        <strain evidence="4">USDA</strain>
    </source>
</reference>
<feature type="compositionally biased region" description="Polar residues" evidence="2">
    <location>
        <begin position="568"/>
        <end position="579"/>
    </location>
</feature>
<feature type="compositionally biased region" description="Basic and acidic residues" evidence="2">
    <location>
        <begin position="851"/>
        <end position="867"/>
    </location>
</feature>
<evidence type="ECO:0000313" key="4">
    <source>
        <dbReference type="EMBL" id="EEB11759.1"/>
    </source>
</evidence>
<dbReference type="CTD" id="8234173"/>